<dbReference type="PROSITE" id="PS51078">
    <property type="entry name" value="ICLR_ED"/>
    <property type="match status" value="1"/>
</dbReference>
<dbReference type="Gene3D" id="1.10.10.10">
    <property type="entry name" value="Winged helix-like DNA-binding domain superfamily/Winged helix DNA-binding domain"/>
    <property type="match status" value="1"/>
</dbReference>
<keyword evidence="1" id="KW-0805">Transcription regulation</keyword>
<dbReference type="InterPro" id="IPR029016">
    <property type="entry name" value="GAF-like_dom_sf"/>
</dbReference>
<dbReference type="EMBL" id="CP019454">
    <property type="protein sequence ID" value="AUW94417.1"/>
    <property type="molecule type" value="Genomic_DNA"/>
</dbReference>
<dbReference type="InterPro" id="IPR036390">
    <property type="entry name" value="WH_DNA-bd_sf"/>
</dbReference>
<name>A0ABM6RST4_9FIRM</name>
<dbReference type="SUPFAM" id="SSF55781">
    <property type="entry name" value="GAF domain-like"/>
    <property type="match status" value="1"/>
</dbReference>
<reference evidence="6 7" key="1">
    <citation type="journal article" date="2019" name="Sci. Rep.">
        <title>Sulfobacillus thermotolerans: new insights into resistance and metabolic capacities of acidophilic chemolithotrophs.</title>
        <authorList>
            <person name="Panyushkina A.E."/>
            <person name="Babenko V.V."/>
            <person name="Nikitina A.S."/>
            <person name="Selezneva O.V."/>
            <person name="Tsaplina I.A."/>
            <person name="Letarova M.A."/>
            <person name="Kostryukova E.S."/>
            <person name="Letarov A.V."/>
        </authorList>
    </citation>
    <scope>NUCLEOTIDE SEQUENCE [LARGE SCALE GENOMIC DNA]</scope>
    <source>
        <strain evidence="6 7">Kr1</strain>
    </source>
</reference>
<evidence type="ECO:0000256" key="3">
    <source>
        <dbReference type="ARBA" id="ARBA00023163"/>
    </source>
</evidence>
<evidence type="ECO:0000313" key="7">
    <source>
        <dbReference type="Proteomes" id="UP000325292"/>
    </source>
</evidence>
<feature type="domain" description="HTH iclR-type" evidence="4">
    <location>
        <begin position="9"/>
        <end position="69"/>
    </location>
</feature>
<dbReference type="Gene3D" id="3.30.450.40">
    <property type="match status" value="1"/>
</dbReference>
<evidence type="ECO:0000259" key="4">
    <source>
        <dbReference type="PROSITE" id="PS51077"/>
    </source>
</evidence>
<evidence type="ECO:0008006" key="8">
    <source>
        <dbReference type="Google" id="ProtNLM"/>
    </source>
</evidence>
<dbReference type="SUPFAM" id="SSF46785">
    <property type="entry name" value="Winged helix' DNA-binding domain"/>
    <property type="match status" value="1"/>
</dbReference>
<dbReference type="PROSITE" id="PS51077">
    <property type="entry name" value="HTH_ICLR"/>
    <property type="match status" value="1"/>
</dbReference>
<dbReference type="InterPro" id="IPR036388">
    <property type="entry name" value="WH-like_DNA-bd_sf"/>
</dbReference>
<keyword evidence="7" id="KW-1185">Reference proteome</keyword>
<keyword evidence="3" id="KW-0804">Transcription</keyword>
<evidence type="ECO:0000259" key="5">
    <source>
        <dbReference type="PROSITE" id="PS51078"/>
    </source>
</evidence>
<dbReference type="PANTHER" id="PTHR30136">
    <property type="entry name" value="HELIX-TURN-HELIX TRANSCRIPTIONAL REGULATOR, ICLR FAMILY"/>
    <property type="match status" value="1"/>
</dbReference>
<accession>A0ABM6RST4</accession>
<evidence type="ECO:0000313" key="6">
    <source>
        <dbReference type="EMBL" id="AUW94417.1"/>
    </source>
</evidence>
<dbReference type="InterPro" id="IPR005471">
    <property type="entry name" value="Tscrpt_reg_IclR_N"/>
</dbReference>
<dbReference type="Proteomes" id="UP000325292">
    <property type="component" value="Chromosome"/>
</dbReference>
<organism evidence="6 7">
    <name type="scientific">Sulfobacillus thermotolerans</name>
    <dbReference type="NCBI Taxonomy" id="338644"/>
    <lineage>
        <taxon>Bacteria</taxon>
        <taxon>Bacillati</taxon>
        <taxon>Bacillota</taxon>
        <taxon>Clostridia</taxon>
        <taxon>Eubacteriales</taxon>
        <taxon>Clostridiales Family XVII. Incertae Sedis</taxon>
        <taxon>Sulfobacillus</taxon>
    </lineage>
</organism>
<sequence length="254" mass="28486">MQTEENSSILVLTKIGQVLDYLSVNREAMSVSEMSRQLNIVRPTLHRILDSLVAEGILSRRQGQYIPGWRLAQWGARALKAQSLTDVGQEVLEHLVERARETASIYVRVRAIRICSVRVEGPGLLRHSISVGEPLPLHAGSSGYILLAWLEESERKRLWSESIRFFGGSELFQWPSEETWQQIRRDGFAVSLGQRDSALASVSVPVWGQDHQVKASLALSGPISRFSPETLPVMVQYLLKAARAIESQWDESLA</sequence>
<dbReference type="InterPro" id="IPR014757">
    <property type="entry name" value="Tscrpt_reg_IclR_C"/>
</dbReference>
<dbReference type="Pfam" id="PF09339">
    <property type="entry name" value="HTH_IclR"/>
    <property type="match status" value="1"/>
</dbReference>
<proteinExistence type="predicted"/>
<keyword evidence="2" id="KW-0238">DNA-binding</keyword>
<dbReference type="PANTHER" id="PTHR30136:SF39">
    <property type="entry name" value="TRANSCRIPTIONAL REGULATORY PROTEIN"/>
    <property type="match status" value="1"/>
</dbReference>
<protein>
    <recommendedName>
        <fullName evidence="8">IclR family transcriptional regulator</fullName>
    </recommendedName>
</protein>
<feature type="domain" description="IclR-ED" evidence="5">
    <location>
        <begin position="70"/>
        <end position="251"/>
    </location>
</feature>
<dbReference type="InterPro" id="IPR050707">
    <property type="entry name" value="HTH_MetabolicPath_Reg"/>
</dbReference>
<evidence type="ECO:0000256" key="2">
    <source>
        <dbReference type="ARBA" id="ARBA00023125"/>
    </source>
</evidence>
<evidence type="ECO:0000256" key="1">
    <source>
        <dbReference type="ARBA" id="ARBA00023015"/>
    </source>
</evidence>
<gene>
    <name evidence="6" type="ORF">BXT84_11080</name>
</gene>
<dbReference type="Pfam" id="PF01614">
    <property type="entry name" value="IclR_C"/>
    <property type="match status" value="1"/>
</dbReference>
<dbReference type="SMART" id="SM00346">
    <property type="entry name" value="HTH_ICLR"/>
    <property type="match status" value="1"/>
</dbReference>